<accession>A0A316D6S8</accession>
<gene>
    <name evidence="1" type="ORF">C7459_111103</name>
</gene>
<protein>
    <submittedName>
        <fullName evidence="1">Uncharacterized protein</fullName>
    </submittedName>
</protein>
<evidence type="ECO:0000313" key="1">
    <source>
        <dbReference type="EMBL" id="PWK11308.1"/>
    </source>
</evidence>
<proteinExistence type="predicted"/>
<dbReference type="RefSeq" id="WP_109689868.1">
    <property type="nucleotide sequence ID" value="NZ_QGGL01000011.1"/>
</dbReference>
<name>A0A316D6S8_9BACL</name>
<keyword evidence="2" id="KW-1185">Reference proteome</keyword>
<dbReference type="Proteomes" id="UP000245634">
    <property type="component" value="Unassembled WGS sequence"/>
</dbReference>
<dbReference type="OrthoDB" id="2381584at2"/>
<sequence>MNRHDRLLYLFDRMPVEKQQDLLNLMETWNAVPSLSVVNQTGELNPALEESIGREWYCLNALKRVVSTHFPPRLELAYVAFHPSLDSVSSAKSRRAAEQMYTLEAAYELKRIYENDHESDVFTEEVLEQMNHMLHDCEVEAGQSKK</sequence>
<reference evidence="1 2" key="1">
    <citation type="submission" date="2018-05" db="EMBL/GenBank/DDBJ databases">
        <title>Genomic Encyclopedia of Type Strains, Phase IV (KMG-IV): sequencing the most valuable type-strain genomes for metagenomic binning, comparative biology and taxonomic classification.</title>
        <authorList>
            <person name="Goeker M."/>
        </authorList>
    </citation>
    <scope>NUCLEOTIDE SEQUENCE [LARGE SCALE GENOMIC DNA]</scope>
    <source>
        <strain evidence="1 2">DSM 18773</strain>
    </source>
</reference>
<evidence type="ECO:0000313" key="2">
    <source>
        <dbReference type="Proteomes" id="UP000245634"/>
    </source>
</evidence>
<dbReference type="AlphaFoldDB" id="A0A316D6S8"/>
<comment type="caution">
    <text evidence="1">The sequence shown here is derived from an EMBL/GenBank/DDBJ whole genome shotgun (WGS) entry which is preliminary data.</text>
</comment>
<organism evidence="1 2">
    <name type="scientific">Tumebacillus permanentifrigoris</name>
    <dbReference type="NCBI Taxonomy" id="378543"/>
    <lineage>
        <taxon>Bacteria</taxon>
        <taxon>Bacillati</taxon>
        <taxon>Bacillota</taxon>
        <taxon>Bacilli</taxon>
        <taxon>Bacillales</taxon>
        <taxon>Alicyclobacillaceae</taxon>
        <taxon>Tumebacillus</taxon>
    </lineage>
</organism>
<dbReference type="EMBL" id="QGGL01000011">
    <property type="protein sequence ID" value="PWK11308.1"/>
    <property type="molecule type" value="Genomic_DNA"/>
</dbReference>